<dbReference type="OrthoDB" id="206201at2759"/>
<dbReference type="Gene3D" id="3.40.50.200">
    <property type="entry name" value="Peptidase S8/S53 domain"/>
    <property type="match status" value="1"/>
</dbReference>
<dbReference type="PRINTS" id="PR00723">
    <property type="entry name" value="SUBTILISIN"/>
</dbReference>
<dbReference type="EMBL" id="LFYR01000448">
    <property type="protein sequence ID" value="KMZ74047.1"/>
    <property type="molecule type" value="Genomic_DNA"/>
</dbReference>
<dbReference type="FunFam" id="2.60.40.2310:FF:000001">
    <property type="entry name" value="Subtilisin-like protease SBT1.5"/>
    <property type="match status" value="1"/>
</dbReference>
<dbReference type="CDD" id="cd02120">
    <property type="entry name" value="PA_subtilisin_like"/>
    <property type="match status" value="1"/>
</dbReference>
<accession>A0A0K9Q0L7</accession>
<dbReference type="Gene3D" id="3.30.70.80">
    <property type="entry name" value="Peptidase S8 propeptide/proteinase inhibitor I9"/>
    <property type="match status" value="1"/>
</dbReference>
<dbReference type="InterPro" id="IPR034197">
    <property type="entry name" value="Peptidases_S8_3"/>
</dbReference>
<keyword evidence="5 7" id="KW-0720">Serine protease</keyword>
<sequence>MNSCFSSFFFFLSILLLLHKLTTTTLATKKLQSYVVYLGEHSHSNSKQVSISQQEAATDLHHEFLASVVGNKEKAKDAIFYSYTRHINGFAANLEEDEALAISKLPEVISVFPNKGRKLHTTHVWEFLGLEQTNGHILKHSPWEKSNFGENVIIANLDTGVWPDAESFNDQGMGPVPSRWKGSCQKSLNGEAIHCNRKLIGAKYFNKGYLAGVGKELQLNASFYSPMDYEGHGTHTLSTAGGAFVPNANIAGYGNGTAKGGSPNARVASYKICFIRLINGDQCFDADFLAAIDAAIADGVDILSLSIGGDPNELFSDAEAIGSFHAVKSGITVLCSAGNDGRPGSVSNIAPWIITVAANTFDREFPSYVILGNGKRLKGQSFATKILPKNKFYPIVRSVDGKARNATMDDARFCSQGSLDPTIVKGKIVVCEGFGVYDATILQAGGVGVVYLVPFSTRDPITPGLHLLPATVISKGDAILLNSYIDSTDFPTAQITQPKTKIGSIRAPIMADFSSSGPNQIIPDLLKPDITAPGVLIMASNSPGVDHKEFPFVLKEGTSMACPIVAGVAGLIKNVHPDWSPAAIKSAILTTAMVRDNRREHIVDSFRIPATAFNYGHGHIHPTKVIDPGLIYDISIEDYLDFVCALDYNSDKIKLFSSSPYSCPTSKPKKRVVDLNYPSITISNLSKLSSVTTVTRTVKNVGVSPANYTVGLFPPIGVSVEVDPTVLEFKRVGQELSFKVSFAIVNDSFSGYSFGSMVWSDGIHYVRSPLVVQI</sequence>
<dbReference type="SUPFAM" id="SSF52743">
    <property type="entry name" value="Subtilisin-like"/>
    <property type="match status" value="1"/>
</dbReference>
<dbReference type="InterPro" id="IPR041469">
    <property type="entry name" value="Subtilisin-like_FN3"/>
</dbReference>
<dbReference type="FunFam" id="3.50.30.30:FF:000005">
    <property type="entry name" value="subtilisin-like protease SBT1.5"/>
    <property type="match status" value="1"/>
</dbReference>
<dbReference type="AlphaFoldDB" id="A0A0K9Q0L7"/>
<name>A0A0K9Q0L7_ZOSMR</name>
<evidence type="ECO:0000256" key="2">
    <source>
        <dbReference type="ARBA" id="ARBA00022670"/>
    </source>
</evidence>
<dbReference type="Gene3D" id="3.50.30.30">
    <property type="match status" value="1"/>
</dbReference>
<comment type="caution">
    <text evidence="12">The sequence shown here is derived from an EMBL/GenBank/DDBJ whole genome shotgun (WGS) entry which is preliminary data.</text>
</comment>
<evidence type="ECO:0000313" key="13">
    <source>
        <dbReference type="Proteomes" id="UP000036987"/>
    </source>
</evidence>
<dbReference type="InterPro" id="IPR010259">
    <property type="entry name" value="S8pro/Inhibitor_I9"/>
</dbReference>
<dbReference type="GO" id="GO:0005576">
    <property type="term" value="C:extracellular region"/>
    <property type="evidence" value="ECO:0000318"/>
    <property type="project" value="GO_Central"/>
</dbReference>
<feature type="domain" description="Peptidase S8/S53" evidence="9">
    <location>
        <begin position="149"/>
        <end position="617"/>
    </location>
</feature>
<evidence type="ECO:0000256" key="8">
    <source>
        <dbReference type="SAM" id="SignalP"/>
    </source>
</evidence>
<dbReference type="InterPro" id="IPR000209">
    <property type="entry name" value="Peptidase_S8/S53_dom"/>
</dbReference>
<feature type="active site" description="Charge relay system" evidence="6 7">
    <location>
        <position position="559"/>
    </location>
</feature>
<dbReference type="Pfam" id="PF05922">
    <property type="entry name" value="Inhibitor_I9"/>
    <property type="match status" value="1"/>
</dbReference>
<comment type="similarity">
    <text evidence="1 7">Belongs to the peptidase S8 family.</text>
</comment>
<organism evidence="12 13">
    <name type="scientific">Zostera marina</name>
    <name type="common">Eelgrass</name>
    <dbReference type="NCBI Taxonomy" id="29655"/>
    <lineage>
        <taxon>Eukaryota</taxon>
        <taxon>Viridiplantae</taxon>
        <taxon>Streptophyta</taxon>
        <taxon>Embryophyta</taxon>
        <taxon>Tracheophyta</taxon>
        <taxon>Spermatophyta</taxon>
        <taxon>Magnoliopsida</taxon>
        <taxon>Liliopsida</taxon>
        <taxon>Zosteraceae</taxon>
        <taxon>Zostera</taxon>
    </lineage>
</organism>
<gene>
    <name evidence="12" type="ORF">ZOSMA_136G00150</name>
</gene>
<dbReference type="STRING" id="29655.A0A0K9Q0L7"/>
<dbReference type="InterPro" id="IPR045051">
    <property type="entry name" value="SBT"/>
</dbReference>
<dbReference type="PANTHER" id="PTHR10795">
    <property type="entry name" value="PROPROTEIN CONVERTASE SUBTILISIN/KEXIN"/>
    <property type="match status" value="1"/>
</dbReference>
<feature type="domain" description="Inhibitor I9" evidence="10">
    <location>
        <begin position="33"/>
        <end position="120"/>
    </location>
</feature>
<dbReference type="Pfam" id="PF17766">
    <property type="entry name" value="fn3_6"/>
    <property type="match status" value="1"/>
</dbReference>
<dbReference type="InterPro" id="IPR036852">
    <property type="entry name" value="Peptidase_S8/S53_dom_sf"/>
</dbReference>
<dbReference type="FunFam" id="3.40.50.200:FF:000006">
    <property type="entry name" value="Subtilisin-like protease SBT1.5"/>
    <property type="match status" value="1"/>
</dbReference>
<dbReference type="FunFam" id="3.30.70.80:FF:000002">
    <property type="entry name" value="Subtilisin-like protease SBT5.3"/>
    <property type="match status" value="1"/>
</dbReference>
<keyword evidence="2 7" id="KW-0645">Protease</keyword>
<dbReference type="InterPro" id="IPR015500">
    <property type="entry name" value="Peptidase_S8_subtilisin-rel"/>
</dbReference>
<dbReference type="InterPro" id="IPR023828">
    <property type="entry name" value="Peptidase_S8_Ser-AS"/>
</dbReference>
<dbReference type="Pfam" id="PF00082">
    <property type="entry name" value="Peptidase_S8"/>
    <property type="match status" value="1"/>
</dbReference>
<dbReference type="CDD" id="cd04852">
    <property type="entry name" value="Peptidases_S8_3"/>
    <property type="match status" value="1"/>
</dbReference>
<feature type="signal peptide" evidence="8">
    <location>
        <begin position="1"/>
        <end position="27"/>
    </location>
</feature>
<feature type="active site" description="Charge relay system" evidence="6 7">
    <location>
        <position position="158"/>
    </location>
</feature>
<evidence type="ECO:0000256" key="6">
    <source>
        <dbReference type="PIRSR" id="PIRSR615500-1"/>
    </source>
</evidence>
<dbReference type="Proteomes" id="UP000036987">
    <property type="component" value="Unassembled WGS sequence"/>
</dbReference>
<evidence type="ECO:0000256" key="4">
    <source>
        <dbReference type="ARBA" id="ARBA00022801"/>
    </source>
</evidence>
<reference evidence="13" key="1">
    <citation type="journal article" date="2016" name="Nature">
        <title>The genome of the seagrass Zostera marina reveals angiosperm adaptation to the sea.</title>
        <authorList>
            <person name="Olsen J.L."/>
            <person name="Rouze P."/>
            <person name="Verhelst B."/>
            <person name="Lin Y.-C."/>
            <person name="Bayer T."/>
            <person name="Collen J."/>
            <person name="Dattolo E."/>
            <person name="De Paoli E."/>
            <person name="Dittami S."/>
            <person name="Maumus F."/>
            <person name="Michel G."/>
            <person name="Kersting A."/>
            <person name="Lauritano C."/>
            <person name="Lohaus R."/>
            <person name="Toepel M."/>
            <person name="Tonon T."/>
            <person name="Vanneste K."/>
            <person name="Amirebrahimi M."/>
            <person name="Brakel J."/>
            <person name="Bostroem C."/>
            <person name="Chovatia M."/>
            <person name="Grimwood J."/>
            <person name="Jenkins J.W."/>
            <person name="Jueterbock A."/>
            <person name="Mraz A."/>
            <person name="Stam W.T."/>
            <person name="Tice H."/>
            <person name="Bornberg-Bauer E."/>
            <person name="Green P.J."/>
            <person name="Pearson G.A."/>
            <person name="Procaccini G."/>
            <person name="Duarte C.M."/>
            <person name="Schmutz J."/>
            <person name="Reusch T.B.H."/>
            <person name="Van de Peer Y."/>
        </authorList>
    </citation>
    <scope>NUCLEOTIDE SEQUENCE [LARGE SCALE GENOMIC DNA]</scope>
    <source>
        <strain evidence="13">cv. Finnish</strain>
    </source>
</reference>
<evidence type="ECO:0000259" key="11">
    <source>
        <dbReference type="Pfam" id="PF17766"/>
    </source>
</evidence>
<dbReference type="InterPro" id="IPR037045">
    <property type="entry name" value="S8pro/Inhibitor_I9_sf"/>
</dbReference>
<evidence type="ECO:0000259" key="9">
    <source>
        <dbReference type="Pfam" id="PF00082"/>
    </source>
</evidence>
<feature type="domain" description="Subtilisin-like protease fibronectin type-III" evidence="11">
    <location>
        <begin position="674"/>
        <end position="772"/>
    </location>
</feature>
<dbReference type="Gene3D" id="2.60.40.2310">
    <property type="match status" value="1"/>
</dbReference>
<proteinExistence type="inferred from homology"/>
<evidence type="ECO:0000256" key="5">
    <source>
        <dbReference type="ARBA" id="ARBA00022825"/>
    </source>
</evidence>
<dbReference type="GO" id="GO:0004252">
    <property type="term" value="F:serine-type endopeptidase activity"/>
    <property type="evidence" value="ECO:0000318"/>
    <property type="project" value="GO_Central"/>
</dbReference>
<dbReference type="OMA" id="NINIFTW"/>
<evidence type="ECO:0000259" key="10">
    <source>
        <dbReference type="Pfam" id="PF05922"/>
    </source>
</evidence>
<keyword evidence="13" id="KW-1185">Reference proteome</keyword>
<evidence type="ECO:0000256" key="7">
    <source>
        <dbReference type="PROSITE-ProRule" id="PRU01240"/>
    </source>
</evidence>
<keyword evidence="3 8" id="KW-0732">Signal</keyword>
<dbReference type="PROSITE" id="PS51892">
    <property type="entry name" value="SUBTILASE"/>
    <property type="match status" value="1"/>
</dbReference>
<evidence type="ECO:0000256" key="1">
    <source>
        <dbReference type="ARBA" id="ARBA00011073"/>
    </source>
</evidence>
<dbReference type="GO" id="GO:0006508">
    <property type="term" value="P:proteolysis"/>
    <property type="evidence" value="ECO:0007669"/>
    <property type="project" value="UniProtKB-KW"/>
</dbReference>
<feature type="chain" id="PRO_5005528440" evidence="8">
    <location>
        <begin position="28"/>
        <end position="774"/>
    </location>
</feature>
<protein>
    <submittedName>
        <fullName evidence="12">Subtilisin-like serine protease</fullName>
    </submittedName>
</protein>
<evidence type="ECO:0000256" key="3">
    <source>
        <dbReference type="ARBA" id="ARBA00022729"/>
    </source>
</evidence>
<feature type="active site" description="Charge relay system" evidence="6 7">
    <location>
        <position position="232"/>
    </location>
</feature>
<evidence type="ECO:0000313" key="12">
    <source>
        <dbReference type="EMBL" id="KMZ74047.1"/>
    </source>
</evidence>
<keyword evidence="4 7" id="KW-0378">Hydrolase</keyword>
<dbReference type="PROSITE" id="PS00138">
    <property type="entry name" value="SUBTILASE_SER"/>
    <property type="match status" value="1"/>
</dbReference>